<accession>A0A8J3DIB8</accession>
<evidence type="ECO:0000259" key="6">
    <source>
        <dbReference type="Pfam" id="PF04932"/>
    </source>
</evidence>
<evidence type="ECO:0000256" key="1">
    <source>
        <dbReference type="ARBA" id="ARBA00004141"/>
    </source>
</evidence>
<comment type="caution">
    <text evidence="7">The sequence shown here is derived from an EMBL/GenBank/DDBJ whole genome shotgun (WGS) entry which is preliminary data.</text>
</comment>
<feature type="transmembrane region" description="Helical" evidence="5">
    <location>
        <begin position="172"/>
        <end position="194"/>
    </location>
</feature>
<evidence type="ECO:0000256" key="4">
    <source>
        <dbReference type="ARBA" id="ARBA00023136"/>
    </source>
</evidence>
<evidence type="ECO:0000313" key="8">
    <source>
        <dbReference type="Proteomes" id="UP000642829"/>
    </source>
</evidence>
<feature type="transmembrane region" description="Helical" evidence="5">
    <location>
        <begin position="411"/>
        <end position="430"/>
    </location>
</feature>
<proteinExistence type="predicted"/>
<keyword evidence="3 5" id="KW-1133">Transmembrane helix</keyword>
<evidence type="ECO:0000256" key="2">
    <source>
        <dbReference type="ARBA" id="ARBA00022692"/>
    </source>
</evidence>
<feature type="transmembrane region" description="Helical" evidence="5">
    <location>
        <begin position="376"/>
        <end position="399"/>
    </location>
</feature>
<gene>
    <name evidence="7" type="ORF">GCM10007047_23610</name>
</gene>
<protein>
    <recommendedName>
        <fullName evidence="6">O-antigen ligase-related domain-containing protein</fullName>
    </recommendedName>
</protein>
<dbReference type="EMBL" id="BMXG01000015">
    <property type="protein sequence ID" value="GHC05907.1"/>
    <property type="molecule type" value="Genomic_DNA"/>
</dbReference>
<name>A0A8J3DIB8_9BACT</name>
<feature type="transmembrane region" description="Helical" evidence="5">
    <location>
        <begin position="436"/>
        <end position="454"/>
    </location>
</feature>
<evidence type="ECO:0000256" key="5">
    <source>
        <dbReference type="SAM" id="Phobius"/>
    </source>
</evidence>
<dbReference type="PANTHER" id="PTHR37422">
    <property type="entry name" value="TEICHURONIC ACID BIOSYNTHESIS PROTEIN TUAE"/>
    <property type="match status" value="1"/>
</dbReference>
<dbReference type="InterPro" id="IPR011990">
    <property type="entry name" value="TPR-like_helical_dom_sf"/>
</dbReference>
<dbReference type="GO" id="GO:0016020">
    <property type="term" value="C:membrane"/>
    <property type="evidence" value="ECO:0007669"/>
    <property type="project" value="UniProtKB-SubCell"/>
</dbReference>
<dbReference type="InterPro" id="IPR051533">
    <property type="entry name" value="WaaL-like"/>
</dbReference>
<dbReference type="InterPro" id="IPR007016">
    <property type="entry name" value="O-antigen_ligase-rel_domated"/>
</dbReference>
<sequence length="851" mass="95921">MEDKPGSRPYADIHIGVVMESSRKKEIESPLPTSPTHLVHFLVVIGLIGLVLLSGGKFLWVKGLFVGIIGLLLILRPPQSTLDPKLDWTVMILLVIASFAFIPAGYLDFLPSMFFGRSGWWKSISGSGVELPVTVSPQPLKSLEHLVLLVAGLSYLYLLINSRFRLDDRWRLLQCFVLLGGLLAGLVVVGNLSGTQYFDTDRAASFSFFDNRNQTSILLVTIGIVALGMTFFGATKHWIWAVLSGLAFLLCALAISMSLSRAGLLLFVLGCGVWIILRFTVLGGKGALRVVVPLVALSFSLMLITGQETLSRFSDWLGSEESMFDDFRWVVYRDTVSLIAEQPATGVGLGNFAAVFPHYRDQSLSPQPIIHPESDWMWIAAEMGAPGFSIMATLVFYLFWMAFPLGTDRLALVRMAALIAVSVFLLHTFFDVSGHQLGVVLIAIWLFRMAMPHLKNDYPCKFPTWSWQAAGGLLILAGGLWITADTTGLMLHSSIVKQEIPVRVAEALEVGKSETIADDIETGLIFLPMDWELYLQRGQARLYIENNTNGARQDFQRARAIEPVLVAPALYEGQVWLPRSTHYAYEAWADALTRQSENPGELHHRIILESTKNPRFARDLDRLSQITPEFRKNYLASLKKEDFLRALSEDLRRDPQLTGFTPEQRERIMKIWLERGDSGRLIRFLEENPDAAPNSWYYRANALARMGNYPAAIQLAQEYAPIPQIPAMESLMLRDIREQRALFASRTTDVVRGGILLQTQLNNQDTEGARWTIEQLLKLKNPPPYVYYWQGELSRLDNNYADAWSGWKQYLKEVVERKIELKTTQAEMFDGIKDTGDNPLLWELVEPFQRK</sequence>
<reference evidence="7" key="1">
    <citation type="journal article" date="2014" name="Int. J. Syst. Evol. Microbiol.">
        <title>Complete genome sequence of Corynebacterium casei LMG S-19264T (=DSM 44701T), isolated from a smear-ripened cheese.</title>
        <authorList>
            <consortium name="US DOE Joint Genome Institute (JGI-PGF)"/>
            <person name="Walter F."/>
            <person name="Albersmeier A."/>
            <person name="Kalinowski J."/>
            <person name="Ruckert C."/>
        </authorList>
    </citation>
    <scope>NUCLEOTIDE SEQUENCE</scope>
    <source>
        <strain evidence="7">KCTC 12870</strain>
    </source>
</reference>
<feature type="transmembrane region" description="Helical" evidence="5">
    <location>
        <begin position="214"/>
        <end position="232"/>
    </location>
</feature>
<evidence type="ECO:0000256" key="3">
    <source>
        <dbReference type="ARBA" id="ARBA00022989"/>
    </source>
</evidence>
<dbReference type="Pfam" id="PF04932">
    <property type="entry name" value="Wzy_C"/>
    <property type="match status" value="1"/>
</dbReference>
<dbReference type="Proteomes" id="UP000642829">
    <property type="component" value="Unassembled WGS sequence"/>
</dbReference>
<keyword evidence="8" id="KW-1185">Reference proteome</keyword>
<reference evidence="7" key="2">
    <citation type="submission" date="2020-09" db="EMBL/GenBank/DDBJ databases">
        <authorList>
            <person name="Sun Q."/>
            <person name="Kim S."/>
        </authorList>
    </citation>
    <scope>NUCLEOTIDE SEQUENCE</scope>
    <source>
        <strain evidence="7">KCTC 12870</strain>
    </source>
</reference>
<dbReference type="AlphaFoldDB" id="A0A8J3DIB8"/>
<dbReference type="RefSeq" id="WP_189515406.1">
    <property type="nucleotide sequence ID" value="NZ_BMXG01000015.1"/>
</dbReference>
<feature type="transmembrane region" description="Helical" evidence="5">
    <location>
        <begin position="466"/>
        <end position="484"/>
    </location>
</feature>
<feature type="domain" description="O-antigen ligase-related" evidence="6">
    <location>
        <begin position="246"/>
        <end position="391"/>
    </location>
</feature>
<keyword evidence="2 5" id="KW-0812">Transmembrane</keyword>
<feature type="transmembrane region" description="Helical" evidence="5">
    <location>
        <begin position="31"/>
        <end position="53"/>
    </location>
</feature>
<feature type="transmembrane region" description="Helical" evidence="5">
    <location>
        <begin position="288"/>
        <end position="306"/>
    </location>
</feature>
<feature type="transmembrane region" description="Helical" evidence="5">
    <location>
        <begin position="142"/>
        <end position="160"/>
    </location>
</feature>
<dbReference type="PANTHER" id="PTHR37422:SF23">
    <property type="entry name" value="TEICHURONIC ACID BIOSYNTHESIS PROTEIN TUAE"/>
    <property type="match status" value="1"/>
</dbReference>
<keyword evidence="4 5" id="KW-0472">Membrane</keyword>
<comment type="subcellular location">
    <subcellularLocation>
        <location evidence="1">Membrane</location>
        <topology evidence="1">Multi-pass membrane protein</topology>
    </subcellularLocation>
</comment>
<dbReference type="Gene3D" id="1.25.40.10">
    <property type="entry name" value="Tetratricopeptide repeat domain"/>
    <property type="match status" value="1"/>
</dbReference>
<feature type="transmembrane region" description="Helical" evidence="5">
    <location>
        <begin position="239"/>
        <end position="257"/>
    </location>
</feature>
<evidence type="ECO:0000313" key="7">
    <source>
        <dbReference type="EMBL" id="GHC05907.1"/>
    </source>
</evidence>
<dbReference type="SUPFAM" id="SSF48452">
    <property type="entry name" value="TPR-like"/>
    <property type="match status" value="1"/>
</dbReference>
<feature type="transmembrane region" description="Helical" evidence="5">
    <location>
        <begin position="88"/>
        <end position="107"/>
    </location>
</feature>
<organism evidence="7 8">
    <name type="scientific">Cerasicoccus arenae</name>
    <dbReference type="NCBI Taxonomy" id="424488"/>
    <lineage>
        <taxon>Bacteria</taxon>
        <taxon>Pseudomonadati</taxon>
        <taxon>Verrucomicrobiota</taxon>
        <taxon>Opitutia</taxon>
        <taxon>Puniceicoccales</taxon>
        <taxon>Cerasicoccaceae</taxon>
        <taxon>Cerasicoccus</taxon>
    </lineage>
</organism>
<feature type="transmembrane region" description="Helical" evidence="5">
    <location>
        <begin position="263"/>
        <end position="281"/>
    </location>
</feature>